<dbReference type="Proteomes" id="UP000008694">
    <property type="component" value="Unassembled WGS sequence"/>
</dbReference>
<dbReference type="PANTHER" id="PTHR11352:SF0">
    <property type="entry name" value="PROLIFERATING CELL NUCLEAR ANTIGEN"/>
    <property type="match status" value="1"/>
</dbReference>
<dbReference type="PANTHER" id="PTHR11352">
    <property type="entry name" value="PROLIFERATING CELL NUCLEAR ANTIGEN"/>
    <property type="match status" value="1"/>
</dbReference>
<name>D7LIR0_ARALL</name>
<dbReference type="eggNOG" id="KOG1636">
    <property type="taxonomic scope" value="Eukaryota"/>
</dbReference>
<organism evidence="3">
    <name type="scientific">Arabidopsis lyrata subsp. lyrata</name>
    <name type="common">Lyre-leaved rock-cress</name>
    <dbReference type="NCBI Taxonomy" id="81972"/>
    <lineage>
        <taxon>Eukaryota</taxon>
        <taxon>Viridiplantae</taxon>
        <taxon>Streptophyta</taxon>
        <taxon>Embryophyta</taxon>
        <taxon>Tracheophyta</taxon>
        <taxon>Spermatophyta</taxon>
        <taxon>Magnoliopsida</taxon>
        <taxon>eudicotyledons</taxon>
        <taxon>Gunneridae</taxon>
        <taxon>Pentapetalae</taxon>
        <taxon>rosids</taxon>
        <taxon>malvids</taxon>
        <taxon>Brassicales</taxon>
        <taxon>Brassicaceae</taxon>
        <taxon>Camelineae</taxon>
        <taxon>Arabidopsis</taxon>
    </lineage>
</organism>
<dbReference type="GO" id="GO:0006298">
    <property type="term" value="P:mismatch repair"/>
    <property type="evidence" value="ECO:0007669"/>
    <property type="project" value="TreeGrafter"/>
</dbReference>
<dbReference type="Pfam" id="PF02747">
    <property type="entry name" value="PCNA_C"/>
    <property type="match status" value="1"/>
</dbReference>
<dbReference type="AlphaFoldDB" id="D7LIR0"/>
<dbReference type="Gramene" id="scaffold_402247.1">
    <property type="protein sequence ID" value="scaffold_402247.1"/>
    <property type="gene ID" value="scaffold_402247.1"/>
</dbReference>
<dbReference type="Gene3D" id="3.10.150.10">
    <property type="entry name" value="DNA Polymerase III, subunit A, domain 2"/>
    <property type="match status" value="1"/>
</dbReference>
<dbReference type="EMBL" id="GL348716">
    <property type="protein sequence ID" value="EFH55861.1"/>
    <property type="molecule type" value="Genomic_DNA"/>
</dbReference>
<dbReference type="STRING" id="81972.D7LIR0"/>
<dbReference type="GO" id="GO:0043626">
    <property type="term" value="C:PCNA complex"/>
    <property type="evidence" value="ECO:0007669"/>
    <property type="project" value="TreeGrafter"/>
</dbReference>
<evidence type="ECO:0000259" key="1">
    <source>
        <dbReference type="Pfam" id="PF02747"/>
    </source>
</evidence>
<dbReference type="GO" id="GO:0006275">
    <property type="term" value="P:regulation of DNA replication"/>
    <property type="evidence" value="ECO:0007669"/>
    <property type="project" value="InterPro"/>
</dbReference>
<dbReference type="InterPro" id="IPR046938">
    <property type="entry name" value="DNA_clamp_sf"/>
</dbReference>
<gene>
    <name evidence="2" type="ORF">ARALYDRAFT_902746</name>
</gene>
<proteinExistence type="predicted"/>
<dbReference type="GO" id="GO:0030337">
    <property type="term" value="F:DNA polymerase processivity factor activity"/>
    <property type="evidence" value="ECO:0007669"/>
    <property type="project" value="InterPro"/>
</dbReference>
<accession>D7LIR0</accession>
<dbReference type="GO" id="GO:0006272">
    <property type="term" value="P:leading strand elongation"/>
    <property type="evidence" value="ECO:0007669"/>
    <property type="project" value="TreeGrafter"/>
</dbReference>
<evidence type="ECO:0000313" key="2">
    <source>
        <dbReference type="EMBL" id="EFH55861.1"/>
    </source>
</evidence>
<protein>
    <recommendedName>
        <fullName evidence="1">Proliferating cell nuclear antigen PCNA C-terminal domain-containing protein</fullName>
    </recommendedName>
</protein>
<reference evidence="3" key="1">
    <citation type="journal article" date="2011" name="Nat. Genet.">
        <title>The Arabidopsis lyrata genome sequence and the basis of rapid genome size change.</title>
        <authorList>
            <person name="Hu T.T."/>
            <person name="Pattyn P."/>
            <person name="Bakker E.G."/>
            <person name="Cao J."/>
            <person name="Cheng J.-F."/>
            <person name="Clark R.M."/>
            <person name="Fahlgren N."/>
            <person name="Fawcett J.A."/>
            <person name="Grimwood J."/>
            <person name="Gundlach H."/>
            <person name="Haberer G."/>
            <person name="Hollister J.D."/>
            <person name="Ossowski S."/>
            <person name="Ottilar R.P."/>
            <person name="Salamov A.A."/>
            <person name="Schneeberger K."/>
            <person name="Spannagl M."/>
            <person name="Wang X."/>
            <person name="Yang L."/>
            <person name="Nasrallah M.E."/>
            <person name="Bergelson J."/>
            <person name="Carrington J.C."/>
            <person name="Gaut B.S."/>
            <person name="Schmutz J."/>
            <person name="Mayer K.F.X."/>
            <person name="Van de Peer Y."/>
            <person name="Grigoriev I.V."/>
            <person name="Nordborg M."/>
            <person name="Weigel D."/>
            <person name="Guo Y.-L."/>
        </authorList>
    </citation>
    <scope>NUCLEOTIDE SEQUENCE [LARGE SCALE GENOMIC DNA]</scope>
    <source>
        <strain evidence="3">cv. MN47</strain>
    </source>
</reference>
<dbReference type="SUPFAM" id="SSF55979">
    <property type="entry name" value="DNA clamp"/>
    <property type="match status" value="1"/>
</dbReference>
<dbReference type="HOGENOM" id="CLU_2472126_0_0_1"/>
<evidence type="ECO:0000313" key="3">
    <source>
        <dbReference type="Proteomes" id="UP000008694"/>
    </source>
</evidence>
<dbReference type="GO" id="GO:0019985">
    <property type="term" value="P:translesion synthesis"/>
    <property type="evidence" value="ECO:0007669"/>
    <property type="project" value="TreeGrafter"/>
</dbReference>
<feature type="domain" description="Proliferating cell nuclear antigen PCNA C-terminal" evidence="1">
    <location>
        <begin position="29"/>
        <end position="76"/>
    </location>
</feature>
<dbReference type="GO" id="GO:0003677">
    <property type="term" value="F:DNA binding"/>
    <property type="evidence" value="ECO:0007669"/>
    <property type="project" value="InterPro"/>
</dbReference>
<keyword evidence="3" id="KW-1185">Reference proteome</keyword>
<dbReference type="InterPro" id="IPR000730">
    <property type="entry name" value="Pr_cel_nuc_antig"/>
</dbReference>
<sequence>MKTRDNFKQIGGIADVNYLRPSFRYLDKGIHAAEYHSIVRMPSGEFSRKCKDLSSIGDTVVISVTKEGVKFSTVGQDLSLRIYQFDWELSCKEKDHEYLKFS</sequence>
<dbReference type="InterPro" id="IPR022649">
    <property type="entry name" value="Pr_cel_nuc_antig_C"/>
</dbReference>